<dbReference type="Proteomes" id="UP000077868">
    <property type="component" value="Chromosome"/>
</dbReference>
<protein>
    <submittedName>
        <fullName evidence="1">Iron-sulfur cluster biosynthesis</fullName>
    </submittedName>
</protein>
<name>A0A1A9GQC0_9ACTN</name>
<dbReference type="AlphaFoldDB" id="A0A1A9GQC0"/>
<dbReference type="PATRIC" id="fig|1300347.3.peg.3269"/>
<dbReference type="EMBL" id="CP015079">
    <property type="protein sequence ID" value="ANH39671.1"/>
    <property type="molecule type" value="Genomic_DNA"/>
</dbReference>
<organism evidence="1 2">
    <name type="scientific">Nocardioides dokdonensis FR1436</name>
    <dbReference type="NCBI Taxonomy" id="1300347"/>
    <lineage>
        <taxon>Bacteria</taxon>
        <taxon>Bacillati</taxon>
        <taxon>Actinomycetota</taxon>
        <taxon>Actinomycetes</taxon>
        <taxon>Propionibacteriales</taxon>
        <taxon>Nocardioidaceae</taxon>
        <taxon>Nocardioides</taxon>
    </lineage>
</organism>
<dbReference type="KEGG" id="ndk:I601_3264"/>
<dbReference type="SUPFAM" id="SSF89360">
    <property type="entry name" value="HesB-like domain"/>
    <property type="match status" value="1"/>
</dbReference>
<keyword evidence="2" id="KW-1185">Reference proteome</keyword>
<dbReference type="Gene3D" id="2.60.300.12">
    <property type="entry name" value="HesB-like domain"/>
    <property type="match status" value="1"/>
</dbReference>
<evidence type="ECO:0000313" key="1">
    <source>
        <dbReference type="EMBL" id="ANH39671.1"/>
    </source>
</evidence>
<proteinExistence type="predicted"/>
<dbReference type="STRING" id="1300347.I601_3264"/>
<reference evidence="1 2" key="1">
    <citation type="submission" date="2016-03" db="EMBL/GenBank/DDBJ databases">
        <title>Complete genome sequence of a soil Actinobacterium, Nocardioides dokdonensis FR1436.</title>
        <authorList>
            <person name="Kwon S.-K."/>
            <person name="Kim K."/>
            <person name="Kim J.F."/>
        </authorList>
    </citation>
    <scope>NUCLEOTIDE SEQUENCE [LARGE SCALE GENOMIC DNA]</scope>
    <source>
        <strain evidence="1 2">FR1436</strain>
    </source>
</reference>
<evidence type="ECO:0000313" key="2">
    <source>
        <dbReference type="Proteomes" id="UP000077868"/>
    </source>
</evidence>
<gene>
    <name evidence="1" type="ORF">I601_3264</name>
</gene>
<dbReference type="InterPro" id="IPR035903">
    <property type="entry name" value="HesB-like_dom_sf"/>
</dbReference>
<accession>A0A1A9GQC0</accession>
<sequence>MLTLTENATNIVKEIASQDGLPDTAGLRITSESAADPSFAVSAADAGQPGDQVVEQSGATIYLDESAAVMLDDKVLDAAVDPSGKVEFALGLQQ</sequence>
<dbReference type="OrthoDB" id="4868950at2"/>
<dbReference type="RefSeq" id="WP_068111956.1">
    <property type="nucleotide sequence ID" value="NZ_CP015079.1"/>
</dbReference>